<dbReference type="SMART" id="SM00062">
    <property type="entry name" value="PBPb"/>
    <property type="match status" value="1"/>
</dbReference>
<dbReference type="PANTHER" id="PTHR35936:SF17">
    <property type="entry name" value="ARGININE-BINDING EXTRACELLULAR PROTEIN ARTP"/>
    <property type="match status" value="1"/>
</dbReference>
<reference evidence="3 4" key="1">
    <citation type="submission" date="2018-01" db="EMBL/GenBank/DDBJ databases">
        <title>Whole genome analyses suggest that Burkholderia sensu lato contains two further novel genera in the rhizoxinica-symbiotica group Mycetohabitans gen. nov., and Trinickia gen. nov.: implications for the evolution of diazotrophy and nodulation in the Burkholderiaceae.</title>
        <authorList>
            <person name="Estrada-de los Santos P."/>
            <person name="Palmer M."/>
            <person name="Chavez-Ramirez B."/>
            <person name="Beukes C."/>
            <person name="Steenkamp E.T."/>
            <person name="Hirsch A.M."/>
            <person name="Manyaka P."/>
            <person name="Maluk M."/>
            <person name="Lafos M."/>
            <person name="Crook M."/>
            <person name="Gross E."/>
            <person name="Simon M.F."/>
            <person name="Bueno dos Reis Junior F."/>
            <person name="Poole P.S."/>
            <person name="Venter S.N."/>
            <person name="James E.K."/>
        </authorList>
    </citation>
    <scope>NUCLEOTIDE SEQUENCE [LARGE SCALE GENOMIC DNA]</scope>
    <source>
        <strain evidence="3 4">JPY 581</strain>
    </source>
</reference>
<dbReference type="AlphaFoldDB" id="A0A2N7X4W0"/>
<dbReference type="Pfam" id="PF00497">
    <property type="entry name" value="SBP_bac_3"/>
    <property type="match status" value="1"/>
</dbReference>
<evidence type="ECO:0000313" key="4">
    <source>
        <dbReference type="Proteomes" id="UP000235777"/>
    </source>
</evidence>
<dbReference type="PANTHER" id="PTHR35936">
    <property type="entry name" value="MEMBRANE-BOUND LYTIC MUREIN TRANSGLYCOSYLASE F"/>
    <property type="match status" value="1"/>
</dbReference>
<dbReference type="EMBL" id="PNYC01000006">
    <property type="protein sequence ID" value="PMS36796.1"/>
    <property type="molecule type" value="Genomic_DNA"/>
</dbReference>
<keyword evidence="4" id="KW-1185">Reference proteome</keyword>
<keyword evidence="1" id="KW-0732">Signal</keyword>
<gene>
    <name evidence="3" type="ORF">C0Z20_11955</name>
</gene>
<proteinExistence type="predicted"/>
<protein>
    <submittedName>
        <fullName evidence="3">ABC transporter substrate-binding protein</fullName>
    </submittedName>
</protein>
<dbReference type="SUPFAM" id="SSF53850">
    <property type="entry name" value="Periplasmic binding protein-like II"/>
    <property type="match status" value="1"/>
</dbReference>
<dbReference type="Gene3D" id="3.40.190.10">
    <property type="entry name" value="Periplasmic binding protein-like II"/>
    <property type="match status" value="2"/>
</dbReference>
<evidence type="ECO:0000256" key="1">
    <source>
        <dbReference type="ARBA" id="ARBA00022729"/>
    </source>
</evidence>
<accession>A0A2N7X4W0</accession>
<dbReference type="Proteomes" id="UP000235777">
    <property type="component" value="Unassembled WGS sequence"/>
</dbReference>
<evidence type="ECO:0000313" key="3">
    <source>
        <dbReference type="EMBL" id="PMS36796.1"/>
    </source>
</evidence>
<name>A0A2N7X4W0_9BURK</name>
<evidence type="ECO:0000259" key="2">
    <source>
        <dbReference type="SMART" id="SM00062"/>
    </source>
</evidence>
<feature type="domain" description="Solute-binding protein family 3/N-terminal" evidence="2">
    <location>
        <begin position="16"/>
        <end position="237"/>
    </location>
</feature>
<organism evidence="3 4">
    <name type="scientific">Trinickia symbiotica</name>
    <dbReference type="NCBI Taxonomy" id="863227"/>
    <lineage>
        <taxon>Bacteria</taxon>
        <taxon>Pseudomonadati</taxon>
        <taxon>Pseudomonadota</taxon>
        <taxon>Betaproteobacteria</taxon>
        <taxon>Burkholderiales</taxon>
        <taxon>Burkholderiaceae</taxon>
        <taxon>Trinickia</taxon>
    </lineage>
</organism>
<dbReference type="InterPro" id="IPR001638">
    <property type="entry name" value="Solute-binding_3/MltF_N"/>
</dbReference>
<sequence length="244" mass="26127">MNIDPSIIRAFAPTGRLRASINLGNPVLASRQSADAPPTGISVDLAHELARRLQLELEFAIFETARKSVEAVTEGRADIGFFAIDPVRGAGIAFTAPYILIEGRYLVRQESPITRNDQVDVASNRIAVGQGTAYDLFLTREIQAAKLVRAASSQVVVKTFLDNGLEVAAGVKQVLEIEARNVAGLRLLDEPFMVIQQAMGIPKDRGSVAARFLGDFIEEMKASGFIGEAMTRHGVAGASVAPPA</sequence>
<dbReference type="RefSeq" id="WP_102607031.1">
    <property type="nucleotide sequence ID" value="NZ_PNYC01000006.1"/>
</dbReference>
<comment type="caution">
    <text evidence="3">The sequence shown here is derived from an EMBL/GenBank/DDBJ whole genome shotgun (WGS) entry which is preliminary data.</text>
</comment>